<dbReference type="Pfam" id="PF07707">
    <property type="entry name" value="BACK"/>
    <property type="match status" value="1"/>
</dbReference>
<keyword evidence="2" id="KW-1185">Reference proteome</keyword>
<evidence type="ECO:0000259" key="1">
    <source>
        <dbReference type="PROSITE" id="PS50097"/>
    </source>
</evidence>
<dbReference type="CTD" id="38741"/>
<dbReference type="RefSeq" id="XP_017885759.1">
    <property type="nucleotide sequence ID" value="XM_018030270.2"/>
</dbReference>
<dbReference type="GO" id="GO:0022008">
    <property type="term" value="P:neurogenesis"/>
    <property type="evidence" value="ECO:0007669"/>
    <property type="project" value="TreeGrafter"/>
</dbReference>
<reference evidence="3" key="1">
    <citation type="submission" date="2025-08" db="UniProtKB">
        <authorList>
            <consortium name="RefSeq"/>
        </authorList>
    </citation>
    <scope>IDENTIFICATION</scope>
    <source>
        <tissue evidence="3">Whole body</tissue>
    </source>
</reference>
<dbReference type="InterPro" id="IPR011333">
    <property type="entry name" value="SKP1/BTB/POZ_sf"/>
</dbReference>
<dbReference type="SMART" id="SM00225">
    <property type="entry name" value="BTB"/>
    <property type="match status" value="1"/>
</dbReference>
<dbReference type="KEGG" id="ccal:108628387"/>
<dbReference type="GeneID" id="108628387"/>
<feature type="domain" description="BTB" evidence="1">
    <location>
        <begin position="81"/>
        <end position="155"/>
    </location>
</feature>
<dbReference type="PANTHER" id="PTHR45774:SF4">
    <property type="entry name" value="AXUNDEAD, ISOFORM F"/>
    <property type="match status" value="1"/>
</dbReference>
<dbReference type="Gene3D" id="1.25.40.420">
    <property type="match status" value="1"/>
</dbReference>
<dbReference type="Proteomes" id="UP000694925">
    <property type="component" value="Unplaced"/>
</dbReference>
<dbReference type="SUPFAM" id="SSF54695">
    <property type="entry name" value="POZ domain"/>
    <property type="match status" value="1"/>
</dbReference>
<dbReference type="InterPro" id="IPR011705">
    <property type="entry name" value="BACK"/>
</dbReference>
<dbReference type="Pfam" id="PF00651">
    <property type="entry name" value="BTB"/>
    <property type="match status" value="1"/>
</dbReference>
<sequence>MYVFSVKVISLGGNRAAGRVQLEAGRPKRQRSIYSRRILLPLIINRKNKLEIGDSRAGYGNDMFQVPLIAAGDPKEASTSDTVILEVGLLGDTWRYCVQRQRLAERSEWFRAMLVGPLAPARTDPPPVLKLQHVEKRAFDHLLRYLLDEPINFQSVSTARATLDAAHQYLCPDLARLAVEHLEKNLNPGTVLETYMGLSLYANHSNCASRHDAPPSAPPAPGDIAGETAALCTRLLHACLDVVDSEPEAVFAQERFEELDSAEVEELSCRDTLRLTNESALFRALDRWAASECRRNGVSPSATNKRSALSDEVWYSVRYPLMTDKEFIDGPMASGILSSEESALIVSRILGHDWKEVQSCLTALPRLSSTPRFGPNRDDTDEDGGPCGWATKRECRENRKNRRKECVHQGQRTCARIGNCLVKVLACIFD</sequence>
<dbReference type="PANTHER" id="PTHR45774">
    <property type="entry name" value="BTB/POZ DOMAIN-CONTAINING"/>
    <property type="match status" value="1"/>
</dbReference>
<evidence type="ECO:0000313" key="2">
    <source>
        <dbReference type="Proteomes" id="UP000694925"/>
    </source>
</evidence>
<proteinExistence type="predicted"/>
<dbReference type="InterPro" id="IPR000210">
    <property type="entry name" value="BTB/POZ_dom"/>
</dbReference>
<dbReference type="PROSITE" id="PS50097">
    <property type="entry name" value="BTB"/>
    <property type="match status" value="1"/>
</dbReference>
<organism evidence="2 3">
    <name type="scientific">Ceratina calcarata</name>
    <dbReference type="NCBI Taxonomy" id="156304"/>
    <lineage>
        <taxon>Eukaryota</taxon>
        <taxon>Metazoa</taxon>
        <taxon>Ecdysozoa</taxon>
        <taxon>Arthropoda</taxon>
        <taxon>Hexapoda</taxon>
        <taxon>Insecta</taxon>
        <taxon>Pterygota</taxon>
        <taxon>Neoptera</taxon>
        <taxon>Endopterygota</taxon>
        <taxon>Hymenoptera</taxon>
        <taxon>Apocrita</taxon>
        <taxon>Aculeata</taxon>
        <taxon>Apoidea</taxon>
        <taxon>Anthophila</taxon>
        <taxon>Apidae</taxon>
        <taxon>Ceratina</taxon>
        <taxon>Zadontomerus</taxon>
    </lineage>
</organism>
<dbReference type="Gene3D" id="3.30.710.10">
    <property type="entry name" value="Potassium Channel Kv1.1, Chain A"/>
    <property type="match status" value="1"/>
</dbReference>
<dbReference type="GO" id="GO:0005829">
    <property type="term" value="C:cytosol"/>
    <property type="evidence" value="ECO:0007669"/>
    <property type="project" value="TreeGrafter"/>
</dbReference>
<protein>
    <submittedName>
        <fullName evidence="3">BTB/POZ domain-containing protein 6-A isoform X1</fullName>
    </submittedName>
</protein>
<evidence type="ECO:0000313" key="3">
    <source>
        <dbReference type="RefSeq" id="XP_017885759.1"/>
    </source>
</evidence>
<dbReference type="AlphaFoldDB" id="A0AAJ7NAJ6"/>
<name>A0AAJ7NAJ6_9HYME</name>
<dbReference type="SMART" id="SM00875">
    <property type="entry name" value="BACK"/>
    <property type="match status" value="1"/>
</dbReference>
<gene>
    <name evidence="3" type="primary">LOC108628387</name>
</gene>
<accession>A0AAJ7NAJ6</accession>